<protein>
    <recommendedName>
        <fullName evidence="3">Metallo-beta-lactamase superfamily protein</fullName>
    </recommendedName>
</protein>
<evidence type="ECO:0000313" key="2">
    <source>
        <dbReference type="Proteomes" id="UP001043456"/>
    </source>
</evidence>
<dbReference type="InterPro" id="IPR041712">
    <property type="entry name" value="DHPS-like_MBL-fold"/>
</dbReference>
<dbReference type="OrthoDB" id="1470350at2759"/>
<evidence type="ECO:0000313" key="1">
    <source>
        <dbReference type="EMBL" id="GIJ87398.1"/>
    </source>
</evidence>
<dbReference type="SUPFAM" id="SSF56281">
    <property type="entry name" value="Metallo-hydrolase/oxidoreductase"/>
    <property type="match status" value="1"/>
</dbReference>
<accession>A0A9P3EVV3</accession>
<proteinExistence type="predicted"/>
<dbReference type="RefSeq" id="XP_043158144.1">
    <property type="nucleotide sequence ID" value="XM_043302209.1"/>
</dbReference>
<dbReference type="AlphaFoldDB" id="A0A9P3EVV3"/>
<organism evidence="1 2">
    <name type="scientific">Aspergillus pseudoviridinutans</name>
    <dbReference type="NCBI Taxonomy" id="1517512"/>
    <lineage>
        <taxon>Eukaryota</taxon>
        <taxon>Fungi</taxon>
        <taxon>Dikarya</taxon>
        <taxon>Ascomycota</taxon>
        <taxon>Pezizomycotina</taxon>
        <taxon>Eurotiomycetes</taxon>
        <taxon>Eurotiomycetidae</taxon>
        <taxon>Eurotiales</taxon>
        <taxon>Aspergillaceae</taxon>
        <taxon>Aspergillus</taxon>
        <taxon>Aspergillus subgen. Fumigati</taxon>
    </lineage>
</organism>
<dbReference type="PANTHER" id="PTHR13754">
    <property type="entry name" value="METALLO-BETA-LACTAMASE SUPERFAMILY PROTEIN"/>
    <property type="match status" value="1"/>
</dbReference>
<sequence>MPSSDLVEIDSLEALVIIDNELDPLSPVAPDTVHVSGLMASLAAGSPHDLKERGDAQKELRMEDICCSAHGLSILVTATKGDVSHSVLFDAGPEEDAWERNAKRLRADLASVEVIQLSHWHRDHSGGLLRAIRLINEAKQAKGLPRGLLADLHPSRPDYRGMTIGQKIISLQADPAFEEIEAAGAVADKHGEAHTVLDDFFFVSGEIPRHTAYENGLKGGMRFSHEDNDWFSDELIADERFLMCNLKGMLVTHKRKGIVMFTGCSHAGVVNAAKHAVECLDGSVPLHAVVGGFHLATSEEQQTESTIKDLKKLDPAVLLPGHCTGWRAKFAIERLMPGTLVPCTVGIKITF</sequence>
<dbReference type="EMBL" id="BHVY01000004">
    <property type="protein sequence ID" value="GIJ87398.1"/>
    <property type="molecule type" value="Genomic_DNA"/>
</dbReference>
<comment type="caution">
    <text evidence="1">The sequence shown here is derived from an EMBL/GenBank/DDBJ whole genome shotgun (WGS) entry which is preliminary data.</text>
</comment>
<name>A0A9P3EVV3_9EURO</name>
<keyword evidence="2" id="KW-1185">Reference proteome</keyword>
<gene>
    <name evidence="1" type="ORF">Asppvi_006304</name>
</gene>
<dbReference type="InterPro" id="IPR036866">
    <property type="entry name" value="RibonucZ/Hydroxyglut_hydro"/>
</dbReference>
<dbReference type="PANTHER" id="PTHR13754:SF13">
    <property type="entry name" value="METALLO-BETA-LACTAMASE SUPERFAMILY PROTEIN (AFU_ORTHOLOGUE AFUA_3G07630)"/>
    <property type="match status" value="1"/>
</dbReference>
<dbReference type="CDD" id="cd07713">
    <property type="entry name" value="DHPS-like_MBL-fold"/>
    <property type="match status" value="1"/>
</dbReference>
<dbReference type="GeneID" id="67004915"/>
<dbReference type="Gene3D" id="3.60.15.10">
    <property type="entry name" value="Ribonuclease Z/Hydroxyacylglutathione hydrolase-like"/>
    <property type="match status" value="1"/>
</dbReference>
<reference evidence="1 2" key="1">
    <citation type="submission" date="2018-10" db="EMBL/GenBank/DDBJ databases">
        <title>Pan-genome distribution and transcriptional activeness of fungal secondary metabolism genes in Aspergillus section Fumigati.</title>
        <authorList>
            <person name="Takahashi H."/>
            <person name="Umemura M."/>
            <person name="Ninomiya A."/>
            <person name="Kusuya Y."/>
            <person name="Urayama S."/>
            <person name="Shimizu M."/>
            <person name="Watanabe A."/>
            <person name="Kamei K."/>
            <person name="Yaguchi T."/>
            <person name="Hagiwara D."/>
        </authorList>
    </citation>
    <scope>NUCLEOTIDE SEQUENCE [LARGE SCALE GENOMIC DNA]</scope>
    <source>
        <strain evidence="1 2">IFM 55266</strain>
    </source>
</reference>
<dbReference type="Proteomes" id="UP001043456">
    <property type="component" value="Unassembled WGS sequence"/>
</dbReference>
<dbReference type="GO" id="GO:0016740">
    <property type="term" value="F:transferase activity"/>
    <property type="evidence" value="ECO:0007669"/>
    <property type="project" value="TreeGrafter"/>
</dbReference>
<dbReference type="InterPro" id="IPR052926">
    <property type="entry name" value="Metallo-beta-lactamase_dom"/>
</dbReference>
<evidence type="ECO:0008006" key="3">
    <source>
        <dbReference type="Google" id="ProtNLM"/>
    </source>
</evidence>